<dbReference type="AlphaFoldDB" id="A0A939GXZ4"/>
<dbReference type="SUPFAM" id="SSF52540">
    <property type="entry name" value="P-loop containing nucleoside triphosphate hydrolases"/>
    <property type="match status" value="1"/>
</dbReference>
<organism evidence="1 2">
    <name type="scientific">Comamonas denitrificans</name>
    <dbReference type="NCBI Taxonomy" id="117506"/>
    <lineage>
        <taxon>Bacteria</taxon>
        <taxon>Pseudomonadati</taxon>
        <taxon>Pseudomonadota</taxon>
        <taxon>Betaproteobacteria</taxon>
        <taxon>Burkholderiales</taxon>
        <taxon>Comamonadaceae</taxon>
        <taxon>Comamonas</taxon>
    </lineage>
</organism>
<keyword evidence="2" id="KW-1185">Reference proteome</keyword>
<dbReference type="Gene3D" id="3.40.50.300">
    <property type="entry name" value="P-loop containing nucleotide triphosphate hydrolases"/>
    <property type="match status" value="1"/>
</dbReference>
<dbReference type="InterPro" id="IPR050678">
    <property type="entry name" value="DNA_Partitioning_ATPase"/>
</dbReference>
<dbReference type="InterPro" id="IPR017746">
    <property type="entry name" value="Cellulose_synthase_operon_BcsQ"/>
</dbReference>
<dbReference type="NCBIfam" id="TIGR03371">
    <property type="entry name" value="cellulose_yhjQ"/>
    <property type="match status" value="1"/>
</dbReference>
<evidence type="ECO:0000313" key="1">
    <source>
        <dbReference type="EMBL" id="MBO1248363.1"/>
    </source>
</evidence>
<dbReference type="PROSITE" id="PS51257">
    <property type="entry name" value="PROKAR_LIPOPROTEIN"/>
    <property type="match status" value="1"/>
</dbReference>
<dbReference type="PANTHER" id="PTHR13696">
    <property type="entry name" value="P-LOOP CONTAINING NUCLEOSIDE TRIPHOSPHATE HYDROLASE"/>
    <property type="match status" value="1"/>
</dbReference>
<proteinExistence type="predicted"/>
<dbReference type="Pfam" id="PF06564">
    <property type="entry name" value="CBP_BcsQ"/>
    <property type="match status" value="1"/>
</dbReference>
<reference evidence="1" key="1">
    <citation type="submission" date="2021-03" db="EMBL/GenBank/DDBJ databases">
        <title>Comamonas denitrificans.</title>
        <authorList>
            <person name="Finster K."/>
        </authorList>
    </citation>
    <scope>NUCLEOTIDE SEQUENCE</scope>
    <source>
        <strain evidence="1">MM2021_4</strain>
    </source>
</reference>
<dbReference type="PANTHER" id="PTHR13696:SF99">
    <property type="entry name" value="COBYRINIC ACID AC-DIAMIDE SYNTHASE"/>
    <property type="match status" value="1"/>
</dbReference>
<dbReference type="Proteomes" id="UP000664731">
    <property type="component" value="Unassembled WGS sequence"/>
</dbReference>
<accession>A0A939GXZ4</accession>
<evidence type="ECO:0000313" key="2">
    <source>
        <dbReference type="Proteomes" id="UP000664731"/>
    </source>
</evidence>
<protein>
    <submittedName>
        <fullName evidence="1">Cellulose synthase operon protein YhjQ</fullName>
    </submittedName>
</protein>
<dbReference type="RefSeq" id="WP_207573919.1">
    <property type="nucleotide sequence ID" value="NZ_JAFNME010000001.1"/>
</dbReference>
<dbReference type="InterPro" id="IPR027417">
    <property type="entry name" value="P-loop_NTPase"/>
</dbReference>
<comment type="caution">
    <text evidence="1">The sequence shown here is derived from an EMBL/GenBank/DDBJ whole genome shotgun (WGS) entry which is preliminary data.</text>
</comment>
<sequence>MRTVAFVSALGGVGCTTLVAHSAALLAERGHPVVALELSAQNTLGLYLGMREQPPTGWHSAVQAGGWLGDAALENADGVRLLAHGPCAAPLLLAAPWLVQQLQALDVPDPTVVLLDTPPLPAPLAQQALACADVVLVVLDAAWRAVCLQASLQALLAGLQPHQRVGMVVTGVDPRSPSRRDALAQLRLQWPGQLLPYVLHQDEHLPQAQAQGLCVHQMTPYAQSAHDLQGIANWLEQTLAQLPLVRPQGGV</sequence>
<dbReference type="EMBL" id="JAFNME010000001">
    <property type="protein sequence ID" value="MBO1248363.1"/>
    <property type="molecule type" value="Genomic_DNA"/>
</dbReference>
<name>A0A939GXZ4_9BURK</name>
<gene>
    <name evidence="1" type="primary">yhjQ</name>
    <name evidence="1" type="ORF">J1777_00710</name>
</gene>